<dbReference type="InterPro" id="IPR051091">
    <property type="entry name" value="O-Glucosyltr/Glycosyltrsf_90"/>
</dbReference>
<dbReference type="OrthoDB" id="202415at2759"/>
<accession>A0A6J3MAL8</accession>
<dbReference type="GeneID" id="54358923"/>
<gene>
    <name evidence="3" type="ORF">K489DRAFT_315957</name>
</gene>
<feature type="domain" description="Glycosyl transferase CAP10" evidence="1">
    <location>
        <begin position="2"/>
        <end position="119"/>
    </location>
</feature>
<dbReference type="InterPro" id="IPR006598">
    <property type="entry name" value="CAP10"/>
</dbReference>
<protein>
    <recommendedName>
        <fullName evidence="1">Glycosyl transferase CAP10 domain-containing protein</fullName>
    </recommendedName>
</protein>
<evidence type="ECO:0000313" key="3">
    <source>
        <dbReference type="RefSeq" id="XP_033461710.1"/>
    </source>
</evidence>
<dbReference type="PANTHER" id="PTHR12203:SF107">
    <property type="entry name" value="GLYCOSYL TRANSFERASE CAP10 DOMAIN-CONTAINING PROTEIN"/>
    <property type="match status" value="1"/>
</dbReference>
<reference evidence="3" key="3">
    <citation type="submission" date="2025-08" db="UniProtKB">
        <authorList>
            <consortium name="RefSeq"/>
        </authorList>
    </citation>
    <scope>IDENTIFICATION</scope>
    <source>
        <strain evidence="3">CBS 342.82</strain>
    </source>
</reference>
<organism evidence="3">
    <name type="scientific">Dissoconium aciculare CBS 342.82</name>
    <dbReference type="NCBI Taxonomy" id="1314786"/>
    <lineage>
        <taxon>Eukaryota</taxon>
        <taxon>Fungi</taxon>
        <taxon>Dikarya</taxon>
        <taxon>Ascomycota</taxon>
        <taxon>Pezizomycotina</taxon>
        <taxon>Dothideomycetes</taxon>
        <taxon>Dothideomycetidae</taxon>
        <taxon>Mycosphaerellales</taxon>
        <taxon>Dissoconiaceae</taxon>
        <taxon>Dissoconium</taxon>
    </lineage>
</organism>
<dbReference type="PANTHER" id="PTHR12203">
    <property type="entry name" value="KDEL LYS-ASP-GLU-LEU CONTAINING - RELATED"/>
    <property type="match status" value="1"/>
</dbReference>
<dbReference type="RefSeq" id="XP_033461710.1">
    <property type="nucleotide sequence ID" value="XM_033601123.1"/>
</dbReference>
<sequence>MKVDEFCEYAMTVYTEGVTYSGRLKFLMNCDSLLFAHEAAYQTHYSHLLKRDGPQQNYIAVKRDWSDLEEKVNHYYNDADEAARIITNSLQTFRSRYTTRAATSCYIRKLIRRYGEVSEVPEVHVSMKDSNGVRLRGYSYEKFMDKPADLNFEALE</sequence>
<reference evidence="3" key="2">
    <citation type="submission" date="2020-04" db="EMBL/GenBank/DDBJ databases">
        <authorList>
            <consortium name="NCBI Genome Project"/>
        </authorList>
    </citation>
    <scope>NUCLEOTIDE SEQUENCE</scope>
    <source>
        <strain evidence="3">CBS 342.82</strain>
    </source>
</reference>
<dbReference type="AlphaFoldDB" id="A0A6J3MAL8"/>
<evidence type="ECO:0000259" key="1">
    <source>
        <dbReference type="Pfam" id="PF05686"/>
    </source>
</evidence>
<proteinExistence type="predicted"/>
<reference evidence="3" key="1">
    <citation type="submission" date="2020-01" db="EMBL/GenBank/DDBJ databases">
        <authorList>
            <consortium name="DOE Joint Genome Institute"/>
            <person name="Haridas S."/>
            <person name="Albert R."/>
            <person name="Binder M."/>
            <person name="Bloem J."/>
            <person name="Labutti K."/>
            <person name="Salamov A."/>
            <person name="Andreopoulos B."/>
            <person name="Baker S.E."/>
            <person name="Barry K."/>
            <person name="Bills G."/>
            <person name="Bluhm B.H."/>
            <person name="Cannon C."/>
            <person name="Castanera R."/>
            <person name="Culley D.E."/>
            <person name="Daum C."/>
            <person name="Ezra D."/>
            <person name="Gonzalez J.B."/>
            <person name="Henrissat B."/>
            <person name="Kuo A."/>
            <person name="Liang C."/>
            <person name="Lipzen A."/>
            <person name="Lutzoni F."/>
            <person name="Magnuson J."/>
            <person name="Mondo S."/>
            <person name="Nolan M."/>
            <person name="Ohm R."/>
            <person name="Pangilinan J."/>
            <person name="Park H.-J."/>
            <person name="Ramirez L."/>
            <person name="Alfaro M."/>
            <person name="Sun H."/>
            <person name="Tritt A."/>
            <person name="Yoshinaga Y."/>
            <person name="Zwiers L.-H."/>
            <person name="Turgeon B.G."/>
            <person name="Goodwin S.B."/>
            <person name="Spatafora J.W."/>
            <person name="Crous P.W."/>
            <person name="Grigoriev I.V."/>
        </authorList>
    </citation>
    <scope>NUCLEOTIDE SEQUENCE</scope>
    <source>
        <strain evidence="3">CBS 342.82</strain>
    </source>
</reference>
<evidence type="ECO:0000313" key="2">
    <source>
        <dbReference type="Proteomes" id="UP000504637"/>
    </source>
</evidence>
<name>A0A6J3MAL8_9PEZI</name>
<dbReference type="Pfam" id="PF05686">
    <property type="entry name" value="Glyco_transf_90"/>
    <property type="match status" value="1"/>
</dbReference>
<dbReference type="Proteomes" id="UP000504637">
    <property type="component" value="Unplaced"/>
</dbReference>
<keyword evidence="2" id="KW-1185">Reference proteome</keyword>